<gene>
    <name evidence="5" type="ORF">TrRE_jg6043</name>
</gene>
<name>A0A9W7F9J8_9STRA</name>
<feature type="compositionally biased region" description="Basic residues" evidence="2">
    <location>
        <begin position="1"/>
        <end position="17"/>
    </location>
</feature>
<dbReference type="SUPFAM" id="SSF48371">
    <property type="entry name" value="ARM repeat"/>
    <property type="match status" value="1"/>
</dbReference>
<evidence type="ECO:0008006" key="7">
    <source>
        <dbReference type="Google" id="ProtNLM"/>
    </source>
</evidence>
<dbReference type="InterPro" id="IPR011989">
    <property type="entry name" value="ARM-like"/>
</dbReference>
<evidence type="ECO:0000259" key="4">
    <source>
        <dbReference type="Pfam" id="PF05004"/>
    </source>
</evidence>
<evidence type="ECO:0000313" key="6">
    <source>
        <dbReference type="Proteomes" id="UP001165082"/>
    </source>
</evidence>
<dbReference type="InterPro" id="IPR006921">
    <property type="entry name" value="Interferon-rel_develop_reg_C"/>
</dbReference>
<evidence type="ECO:0000313" key="5">
    <source>
        <dbReference type="EMBL" id="GMI08470.1"/>
    </source>
</evidence>
<dbReference type="InterPro" id="IPR007701">
    <property type="entry name" value="Interferon-rel_develop_reg_N"/>
</dbReference>
<dbReference type="Pfam" id="PF05004">
    <property type="entry name" value="IFRD"/>
    <property type="match status" value="1"/>
</dbReference>
<sequence>MGRKGRGPKAARKSTKKGGKEDDTESILPDDFTIVGSDDGTVFGFDDMWDIGNENGIEEEEDIDDEAVLTMLETSLGKFKDVLAGVDDFIGSEKSGKKREAGYRRLFKTLTHHGLGDDASEYLNHYLSSFTAVALTSLRNTASEQYATCRCLEAAAVILGGGNDEYFEAVEPALKRCIMGTGNQAQVRSAAIRALTLTTFICSTDMSATHELLNMCEMVCAEEWRGEAVHPTLRAAALDSWGLLATTIDDSNISSEDGRGTTILPLLQKALDSPSPELRASAGENVALIHSARLNLGVTDEDATTTAKRFRRGSWDGTEFEVLVDEVKQRMAELAQESGKHMSKKDKKRQRSTFREYMSTLVDDEPPCETVTFRGGTLELTTWKEIKQLGAIRACCQGAFMLQLSYNSTLHDIFGADMKILNNNDGLSSHEKRMLLSKSSAASKTRDREMQKDRKKRSNQKNYFLDADGEDI</sequence>
<evidence type="ECO:0000256" key="1">
    <source>
        <dbReference type="ARBA" id="ARBA00008828"/>
    </source>
</evidence>
<reference evidence="5" key="1">
    <citation type="submission" date="2022-07" db="EMBL/GenBank/DDBJ databases">
        <title>Genome analysis of Parmales, a sister group of diatoms, reveals the evolutionary specialization of diatoms from phago-mixotrophs to photoautotrophs.</title>
        <authorList>
            <person name="Ban H."/>
            <person name="Sato S."/>
            <person name="Yoshikawa S."/>
            <person name="Kazumasa Y."/>
            <person name="Nakamura Y."/>
            <person name="Ichinomiya M."/>
            <person name="Saitoh K."/>
            <person name="Sato N."/>
            <person name="Blanc-Mathieu R."/>
            <person name="Endo H."/>
            <person name="Kuwata A."/>
            <person name="Ogata H."/>
        </authorList>
    </citation>
    <scope>NUCLEOTIDE SEQUENCE</scope>
</reference>
<feature type="domain" description="Interferon-related developmental regulator C-terminal" evidence="3">
    <location>
        <begin position="407"/>
        <end position="458"/>
    </location>
</feature>
<feature type="region of interest" description="Disordered" evidence="2">
    <location>
        <begin position="436"/>
        <end position="472"/>
    </location>
</feature>
<comment type="similarity">
    <text evidence="1">Belongs to the IFRD family.</text>
</comment>
<dbReference type="PANTHER" id="PTHR12354">
    <property type="entry name" value="INTERFERON-RELATED DEVELOPMENTAL REGULATOR"/>
    <property type="match status" value="1"/>
</dbReference>
<dbReference type="Gene3D" id="1.25.10.10">
    <property type="entry name" value="Leucine-rich Repeat Variant"/>
    <property type="match status" value="1"/>
</dbReference>
<dbReference type="InterPro" id="IPR016024">
    <property type="entry name" value="ARM-type_fold"/>
</dbReference>
<feature type="domain" description="Interferon-related developmental regulator N-terminal" evidence="4">
    <location>
        <begin position="74"/>
        <end position="360"/>
    </location>
</feature>
<evidence type="ECO:0000256" key="2">
    <source>
        <dbReference type="SAM" id="MobiDB-lite"/>
    </source>
</evidence>
<dbReference type="AlphaFoldDB" id="A0A9W7F9J8"/>
<accession>A0A9W7F9J8</accession>
<proteinExistence type="inferred from homology"/>
<evidence type="ECO:0000259" key="3">
    <source>
        <dbReference type="Pfam" id="PF04836"/>
    </source>
</evidence>
<feature type="region of interest" description="Disordered" evidence="2">
    <location>
        <begin position="1"/>
        <end position="31"/>
    </location>
</feature>
<organism evidence="5 6">
    <name type="scientific">Triparma retinervis</name>
    <dbReference type="NCBI Taxonomy" id="2557542"/>
    <lineage>
        <taxon>Eukaryota</taxon>
        <taxon>Sar</taxon>
        <taxon>Stramenopiles</taxon>
        <taxon>Ochrophyta</taxon>
        <taxon>Bolidophyceae</taxon>
        <taxon>Parmales</taxon>
        <taxon>Triparmaceae</taxon>
        <taxon>Triparma</taxon>
    </lineage>
</organism>
<comment type="caution">
    <text evidence="5">The sequence shown here is derived from an EMBL/GenBank/DDBJ whole genome shotgun (WGS) entry which is preliminary data.</text>
</comment>
<dbReference type="OrthoDB" id="18978at2759"/>
<dbReference type="InterPro" id="IPR039777">
    <property type="entry name" value="IFRD"/>
</dbReference>
<dbReference type="PANTHER" id="PTHR12354:SF1">
    <property type="entry name" value="INTERFERON-RELATED DEVELOPMENTAL REGULATOR 1"/>
    <property type="match status" value="1"/>
</dbReference>
<keyword evidence="6" id="KW-1185">Reference proteome</keyword>
<dbReference type="Proteomes" id="UP001165082">
    <property type="component" value="Unassembled WGS sequence"/>
</dbReference>
<dbReference type="EMBL" id="BRXZ01000266">
    <property type="protein sequence ID" value="GMI08470.1"/>
    <property type="molecule type" value="Genomic_DNA"/>
</dbReference>
<dbReference type="Pfam" id="PF04836">
    <property type="entry name" value="IFRD_C"/>
    <property type="match status" value="1"/>
</dbReference>
<protein>
    <recommendedName>
        <fullName evidence="7">Interferon-related developmental regulator N-terminal domain-containing protein</fullName>
    </recommendedName>
</protein>